<dbReference type="GO" id="GO:0005737">
    <property type="term" value="C:cytoplasm"/>
    <property type="evidence" value="ECO:0007669"/>
    <property type="project" value="UniProtKB-SubCell"/>
</dbReference>
<feature type="binding site" evidence="13">
    <location>
        <position position="258"/>
    </location>
    <ligand>
        <name>L-histidine</name>
        <dbReference type="ChEBI" id="CHEBI:57595"/>
    </ligand>
</feature>
<comment type="catalytic activity">
    <reaction evidence="12">
        <text>tRNA(His) + L-histidine + ATP = L-histidyl-tRNA(His) + AMP + diphosphate + H(+)</text>
        <dbReference type="Rhea" id="RHEA:17313"/>
        <dbReference type="Rhea" id="RHEA-COMP:9665"/>
        <dbReference type="Rhea" id="RHEA-COMP:9689"/>
        <dbReference type="ChEBI" id="CHEBI:15378"/>
        <dbReference type="ChEBI" id="CHEBI:30616"/>
        <dbReference type="ChEBI" id="CHEBI:33019"/>
        <dbReference type="ChEBI" id="CHEBI:57595"/>
        <dbReference type="ChEBI" id="CHEBI:78442"/>
        <dbReference type="ChEBI" id="CHEBI:78527"/>
        <dbReference type="ChEBI" id="CHEBI:456215"/>
        <dbReference type="EC" id="6.1.1.21"/>
    </reaction>
</comment>
<dbReference type="GO" id="GO:0006427">
    <property type="term" value="P:histidyl-tRNA aminoacylation"/>
    <property type="evidence" value="ECO:0007669"/>
    <property type="project" value="InterPro"/>
</dbReference>
<keyword evidence="6 15" id="KW-0436">Ligase</keyword>
<evidence type="ECO:0000256" key="12">
    <source>
        <dbReference type="ARBA" id="ARBA00047639"/>
    </source>
</evidence>
<comment type="similarity">
    <text evidence="2">Belongs to the class-II aminoacyl-tRNA synthetase family.</text>
</comment>
<comment type="subcellular location">
    <subcellularLocation>
        <location evidence="1">Cytoplasm</location>
    </subcellularLocation>
</comment>
<evidence type="ECO:0000256" key="1">
    <source>
        <dbReference type="ARBA" id="ARBA00004496"/>
    </source>
</evidence>
<evidence type="ECO:0000256" key="7">
    <source>
        <dbReference type="ARBA" id="ARBA00022741"/>
    </source>
</evidence>
<dbReference type="HAMAP" id="MF_00127">
    <property type="entry name" value="His_tRNA_synth"/>
    <property type="match status" value="1"/>
</dbReference>
<dbReference type="InterPro" id="IPR004154">
    <property type="entry name" value="Anticodon-bd"/>
</dbReference>
<dbReference type="FunFam" id="3.30.930.10:FF:000005">
    <property type="entry name" value="Histidine--tRNA ligase"/>
    <property type="match status" value="1"/>
</dbReference>
<dbReference type="GO" id="GO:0005524">
    <property type="term" value="F:ATP binding"/>
    <property type="evidence" value="ECO:0007669"/>
    <property type="project" value="UniProtKB-KW"/>
</dbReference>
<comment type="subunit">
    <text evidence="3">Homodimer.</text>
</comment>
<feature type="binding site" evidence="13">
    <location>
        <begin position="262"/>
        <end position="263"/>
    </location>
    <ligand>
        <name>L-histidine</name>
        <dbReference type="ChEBI" id="CHEBI:57595"/>
    </ligand>
</feature>
<dbReference type="InterPro" id="IPR045864">
    <property type="entry name" value="aa-tRNA-synth_II/BPL/LPL"/>
</dbReference>
<dbReference type="Gene3D" id="3.30.930.10">
    <property type="entry name" value="Bira Bifunctional Protein, Domain 2"/>
    <property type="match status" value="1"/>
</dbReference>
<keyword evidence="9" id="KW-0648">Protein biosynthesis</keyword>
<feature type="binding site" evidence="13">
    <location>
        <position position="131"/>
    </location>
    <ligand>
        <name>L-histidine</name>
        <dbReference type="ChEBI" id="CHEBI:57595"/>
    </ligand>
</feature>
<dbReference type="GO" id="GO:0004821">
    <property type="term" value="F:histidine-tRNA ligase activity"/>
    <property type="evidence" value="ECO:0007669"/>
    <property type="project" value="UniProtKB-EC"/>
</dbReference>
<dbReference type="NCBIfam" id="TIGR00442">
    <property type="entry name" value="hisS"/>
    <property type="match status" value="1"/>
</dbReference>
<dbReference type="PANTHER" id="PTHR43707:SF1">
    <property type="entry name" value="HISTIDINE--TRNA LIGASE, MITOCHONDRIAL-RELATED"/>
    <property type="match status" value="1"/>
</dbReference>
<dbReference type="PROSITE" id="PS50862">
    <property type="entry name" value="AA_TRNA_LIGASE_II"/>
    <property type="match status" value="1"/>
</dbReference>
<dbReference type="AlphaFoldDB" id="A0A4D6X0T8"/>
<dbReference type="EMBL" id="MK814736">
    <property type="protein sequence ID" value="QCI08671.1"/>
    <property type="molecule type" value="Genomic_DNA"/>
</dbReference>
<proteinExistence type="inferred from homology"/>
<feature type="binding site" evidence="13">
    <location>
        <position position="127"/>
    </location>
    <ligand>
        <name>L-histidine</name>
        <dbReference type="ChEBI" id="CHEBI:57595"/>
    </ligand>
</feature>
<evidence type="ECO:0000259" key="14">
    <source>
        <dbReference type="PROSITE" id="PS50862"/>
    </source>
</evidence>
<gene>
    <name evidence="15" type="primary">syh</name>
</gene>
<geneLocation type="plastid" evidence="15"/>
<dbReference type="Pfam" id="PF13393">
    <property type="entry name" value="tRNA-synt_His"/>
    <property type="match status" value="1"/>
</dbReference>
<sequence length="422" mass="49631">MDTIQQLRGTKDILPKEIEVWQYIYNIAYQTLITSNYCEIRTPILEQTSLFKRSIGDDTDIVNKEMYSFQDQGKRNITLRPEGTASIARAFINNKLYNEKNIQRLWYLGPMFRYERPQKGRQRQFHQLGIECIGSYEPIADAEVIRIATKLLKKLHCTDYTLEINCIGNFEERHQYKEKLLEYLITYHNSLDEDSQKRLHTNPLRILDSKNTNTQEILSQAPKLKSYLSEKSRKHFEQLCQYLEYSDITYTINDYLIRGLDYYNNTAFEIKTNLLGQQNTICGGGRYDDLIQQIGGPKTPAVGWAIGIERLIMLTQKNLKYKRPQPIYLAIQGNEAKKNIWYIISLLEKYNIAFKLDLSNNNFNKQIKTANKNHAEICFIIGENEANNNYITIKWLNTGLQKYIKYNDMENYLAYIKKFITT</sequence>
<dbReference type="InterPro" id="IPR036621">
    <property type="entry name" value="Anticodon-bd_dom_sf"/>
</dbReference>
<evidence type="ECO:0000256" key="3">
    <source>
        <dbReference type="ARBA" id="ARBA00011738"/>
    </source>
</evidence>
<dbReference type="CDD" id="cd00773">
    <property type="entry name" value="HisRS-like_core"/>
    <property type="match status" value="1"/>
</dbReference>
<reference evidence="15" key="1">
    <citation type="journal article" date="2019" name="Mol. Phylogenet. Evol.">
        <title>Morphological evolution and classification of the red algal order Ceramiales inferred using plastid phylogenomics.</title>
        <authorList>
            <person name="Diaz-Tapia P."/>
            <person name="Pasella M.M."/>
            <person name="Verbruggen H."/>
            <person name="Maggs C.A."/>
        </authorList>
    </citation>
    <scope>NUCLEOTIDE SEQUENCE</scope>
    <source>
        <strain evidence="15">PD2995</strain>
    </source>
</reference>
<dbReference type="SUPFAM" id="SSF55681">
    <property type="entry name" value="Class II aaRS and biotin synthetases"/>
    <property type="match status" value="1"/>
</dbReference>
<feature type="binding site" evidence="13">
    <location>
        <position position="113"/>
    </location>
    <ligand>
        <name>L-histidine</name>
        <dbReference type="ChEBI" id="CHEBI:57595"/>
    </ligand>
</feature>
<dbReference type="InterPro" id="IPR006195">
    <property type="entry name" value="aa-tRNA-synth_II"/>
</dbReference>
<dbReference type="InterPro" id="IPR004516">
    <property type="entry name" value="HisRS/HisZ"/>
</dbReference>
<reference evidence="15" key="2">
    <citation type="submission" date="2019-04" db="EMBL/GenBank/DDBJ databases">
        <authorList>
            <person name="Pasella M."/>
        </authorList>
    </citation>
    <scope>NUCLEOTIDE SEQUENCE</scope>
    <source>
        <strain evidence="15">PD2995</strain>
    </source>
</reference>
<keyword evidence="8" id="KW-0067">ATP-binding</keyword>
<dbReference type="Pfam" id="PF03129">
    <property type="entry name" value="HGTP_anticodon"/>
    <property type="match status" value="1"/>
</dbReference>
<keyword evidence="7" id="KW-0547">Nucleotide-binding</keyword>
<evidence type="ECO:0000256" key="10">
    <source>
        <dbReference type="ARBA" id="ARBA00023146"/>
    </source>
</evidence>
<evidence type="ECO:0000313" key="15">
    <source>
        <dbReference type="EMBL" id="QCI08671.1"/>
    </source>
</evidence>
<evidence type="ECO:0000256" key="2">
    <source>
        <dbReference type="ARBA" id="ARBA00008226"/>
    </source>
</evidence>
<dbReference type="InterPro" id="IPR041715">
    <property type="entry name" value="HisRS-like_core"/>
</dbReference>
<dbReference type="EC" id="6.1.1.21" evidence="4"/>
<feature type="binding site" evidence="13">
    <location>
        <begin position="82"/>
        <end position="84"/>
    </location>
    <ligand>
        <name>L-histidine</name>
        <dbReference type="ChEBI" id="CHEBI:57595"/>
    </ligand>
</feature>
<dbReference type="InterPro" id="IPR015807">
    <property type="entry name" value="His-tRNA-ligase"/>
</dbReference>
<feature type="domain" description="Aminoacyl-transfer RNA synthetases class-II family profile" evidence="14">
    <location>
        <begin position="8"/>
        <end position="324"/>
    </location>
</feature>
<keyword evidence="15" id="KW-0934">Plastid</keyword>
<keyword evidence="5" id="KW-0963">Cytoplasm</keyword>
<dbReference type="SUPFAM" id="SSF52954">
    <property type="entry name" value="Class II aaRS ABD-related"/>
    <property type="match status" value="1"/>
</dbReference>
<evidence type="ECO:0000256" key="8">
    <source>
        <dbReference type="ARBA" id="ARBA00022840"/>
    </source>
</evidence>
<evidence type="ECO:0000256" key="13">
    <source>
        <dbReference type="PIRSR" id="PIRSR001549-1"/>
    </source>
</evidence>
<name>A0A4D6X0T8_9FLOR</name>
<evidence type="ECO:0000256" key="6">
    <source>
        <dbReference type="ARBA" id="ARBA00022598"/>
    </source>
</evidence>
<evidence type="ECO:0000256" key="5">
    <source>
        <dbReference type="ARBA" id="ARBA00022490"/>
    </source>
</evidence>
<protein>
    <recommendedName>
        <fullName evidence="4">histidine--tRNA ligase</fullName>
        <ecNumber evidence="4">6.1.1.21</ecNumber>
    </recommendedName>
    <alternativeName>
        <fullName evidence="11">Histidyl-tRNA synthetase</fullName>
    </alternativeName>
</protein>
<organism evidence="15">
    <name type="scientific">Sphondylothamnion multifidum</name>
    <dbReference type="NCBI Taxonomy" id="193186"/>
    <lineage>
        <taxon>Eukaryota</taxon>
        <taxon>Rhodophyta</taxon>
        <taxon>Florideophyceae</taxon>
        <taxon>Rhodymeniophycidae</taxon>
        <taxon>Ceramiales</taxon>
        <taxon>Ceramiaceae</taxon>
        <taxon>Sphondylothamnion</taxon>
    </lineage>
</organism>
<dbReference type="PANTHER" id="PTHR43707">
    <property type="entry name" value="HISTIDYL-TRNA SYNTHETASE"/>
    <property type="match status" value="1"/>
</dbReference>
<dbReference type="Gene3D" id="3.40.50.800">
    <property type="entry name" value="Anticodon-binding domain"/>
    <property type="match status" value="1"/>
</dbReference>
<dbReference type="PIRSF" id="PIRSF001549">
    <property type="entry name" value="His-tRNA_synth"/>
    <property type="match status" value="1"/>
</dbReference>
<keyword evidence="10" id="KW-0030">Aminoacyl-tRNA synthetase</keyword>
<evidence type="ECO:0000256" key="4">
    <source>
        <dbReference type="ARBA" id="ARBA00012815"/>
    </source>
</evidence>
<evidence type="ECO:0000256" key="9">
    <source>
        <dbReference type="ARBA" id="ARBA00022917"/>
    </source>
</evidence>
<evidence type="ECO:0000256" key="11">
    <source>
        <dbReference type="ARBA" id="ARBA00030619"/>
    </source>
</evidence>
<accession>A0A4D6X0T8</accession>